<evidence type="ECO:0000256" key="6">
    <source>
        <dbReference type="ARBA" id="ARBA00023136"/>
    </source>
</evidence>
<comment type="similarity">
    <text evidence="7">Belongs to the binding-protein-dependent transport system permease family.</text>
</comment>
<feature type="transmembrane region" description="Helical" evidence="7">
    <location>
        <begin position="52"/>
        <end position="71"/>
    </location>
</feature>
<dbReference type="Gene3D" id="1.10.3720.10">
    <property type="entry name" value="MetI-like"/>
    <property type="match status" value="1"/>
</dbReference>
<feature type="transmembrane region" description="Helical" evidence="7">
    <location>
        <begin position="91"/>
        <end position="111"/>
    </location>
</feature>
<accession>A0A5B8BYN7</accession>
<comment type="subcellular location">
    <subcellularLocation>
        <location evidence="1 7">Cell membrane</location>
        <topology evidence="1 7">Multi-pass membrane protein</topology>
    </subcellularLocation>
</comment>
<dbReference type="InterPro" id="IPR035906">
    <property type="entry name" value="MetI-like_sf"/>
</dbReference>
<proteinExistence type="inferred from homology"/>
<feature type="domain" description="ABC transmembrane type-1" evidence="8">
    <location>
        <begin position="113"/>
        <end position="302"/>
    </location>
</feature>
<dbReference type="Proteomes" id="UP000314616">
    <property type="component" value="Chromosome"/>
</dbReference>
<evidence type="ECO:0000256" key="2">
    <source>
        <dbReference type="ARBA" id="ARBA00022448"/>
    </source>
</evidence>
<dbReference type="PANTHER" id="PTHR43386:SF1">
    <property type="entry name" value="D,D-DIPEPTIDE TRANSPORT SYSTEM PERMEASE PROTEIN DDPC-RELATED"/>
    <property type="match status" value="1"/>
</dbReference>
<dbReference type="SUPFAM" id="SSF161098">
    <property type="entry name" value="MetI-like"/>
    <property type="match status" value="1"/>
</dbReference>
<evidence type="ECO:0000259" key="8">
    <source>
        <dbReference type="PROSITE" id="PS50928"/>
    </source>
</evidence>
<dbReference type="RefSeq" id="WP_139926805.1">
    <property type="nucleotide sequence ID" value="NZ_CP040915.1"/>
</dbReference>
<dbReference type="OrthoDB" id="9812701at2"/>
<dbReference type="GO" id="GO:0005886">
    <property type="term" value="C:plasma membrane"/>
    <property type="evidence" value="ECO:0007669"/>
    <property type="project" value="UniProtKB-SubCell"/>
</dbReference>
<dbReference type="CDD" id="cd06261">
    <property type="entry name" value="TM_PBP2"/>
    <property type="match status" value="1"/>
</dbReference>
<feature type="transmembrane region" description="Helical" evidence="7">
    <location>
        <begin position="226"/>
        <end position="248"/>
    </location>
</feature>
<reference evidence="9 10" key="1">
    <citation type="submission" date="2019-05" db="EMBL/GenBank/DDBJ databases">
        <title>Georgenia *** sp. nov., and Georgenia *** sp. nov., isolated from the intestinal contents of plateau pika (Ochotona curzoniae) in the Qinghai-Tibet plateau of China.</title>
        <authorList>
            <person name="Tian Z."/>
        </authorList>
    </citation>
    <scope>NUCLEOTIDE SEQUENCE [LARGE SCALE GENOMIC DNA]</scope>
    <source>
        <strain evidence="9 10">Z443</strain>
    </source>
</reference>
<dbReference type="AlphaFoldDB" id="A0A5B8BYN7"/>
<keyword evidence="5 7" id="KW-1133">Transmembrane helix</keyword>
<keyword evidence="6 7" id="KW-0472">Membrane</keyword>
<dbReference type="KEGG" id="gyu:FE374_00820"/>
<evidence type="ECO:0000256" key="3">
    <source>
        <dbReference type="ARBA" id="ARBA00022475"/>
    </source>
</evidence>
<dbReference type="EMBL" id="CP040915">
    <property type="protein sequence ID" value="QDC23363.1"/>
    <property type="molecule type" value="Genomic_DNA"/>
</dbReference>
<keyword evidence="2 7" id="KW-0813">Transport</keyword>
<sequence>MKTALPRRRLVSASDAALHGGDPRSDAEQVQQSERFRAKLAHTVRHDRGAQFGIVFLGVVLLSSVLSPLFVGDALEPRLDMRFTPPTLEHGWHYVLGADALGRSFLARLVVAGRTTMLIASAAVLLGSVLGSVIGATVGYVRGRVETVVMRIADVMLAFPSLLLALIVLYILGPGVASLMFVLAISRLPAFTRVARGEALAVRERVFITASRSLGSGPLRIMAKQILPVIAPPLVALATLEFALIILAESALSFLGLGIQAPDVTWGGLIAEGRNYLRDAWWVALLPGLVITLTAVSVNLVADAVRRTNETD</sequence>
<dbReference type="InterPro" id="IPR050366">
    <property type="entry name" value="BP-dependent_transpt_permease"/>
</dbReference>
<organism evidence="9 10">
    <name type="scientific">Georgenia yuyongxinii</name>
    <dbReference type="NCBI Taxonomy" id="2589797"/>
    <lineage>
        <taxon>Bacteria</taxon>
        <taxon>Bacillati</taxon>
        <taxon>Actinomycetota</taxon>
        <taxon>Actinomycetes</taxon>
        <taxon>Micrococcales</taxon>
        <taxon>Bogoriellaceae</taxon>
        <taxon>Georgenia</taxon>
    </lineage>
</organism>
<feature type="transmembrane region" description="Helical" evidence="7">
    <location>
        <begin position="118"/>
        <end position="141"/>
    </location>
</feature>
<feature type="transmembrane region" description="Helical" evidence="7">
    <location>
        <begin position="161"/>
        <end position="186"/>
    </location>
</feature>
<gene>
    <name evidence="9" type="ORF">FE374_00820</name>
</gene>
<evidence type="ECO:0000256" key="1">
    <source>
        <dbReference type="ARBA" id="ARBA00004651"/>
    </source>
</evidence>
<evidence type="ECO:0000313" key="10">
    <source>
        <dbReference type="Proteomes" id="UP000314616"/>
    </source>
</evidence>
<evidence type="ECO:0000256" key="5">
    <source>
        <dbReference type="ARBA" id="ARBA00022989"/>
    </source>
</evidence>
<dbReference type="PANTHER" id="PTHR43386">
    <property type="entry name" value="OLIGOPEPTIDE TRANSPORT SYSTEM PERMEASE PROTEIN APPC"/>
    <property type="match status" value="1"/>
</dbReference>
<keyword evidence="4 7" id="KW-0812">Transmembrane</keyword>
<evidence type="ECO:0000313" key="9">
    <source>
        <dbReference type="EMBL" id="QDC23363.1"/>
    </source>
</evidence>
<keyword evidence="3" id="KW-1003">Cell membrane</keyword>
<dbReference type="PROSITE" id="PS50928">
    <property type="entry name" value="ABC_TM1"/>
    <property type="match status" value="1"/>
</dbReference>
<dbReference type="InterPro" id="IPR000515">
    <property type="entry name" value="MetI-like"/>
</dbReference>
<dbReference type="GO" id="GO:0055085">
    <property type="term" value="P:transmembrane transport"/>
    <property type="evidence" value="ECO:0007669"/>
    <property type="project" value="InterPro"/>
</dbReference>
<evidence type="ECO:0000256" key="4">
    <source>
        <dbReference type="ARBA" id="ARBA00022692"/>
    </source>
</evidence>
<evidence type="ECO:0000256" key="7">
    <source>
        <dbReference type="RuleBase" id="RU363032"/>
    </source>
</evidence>
<name>A0A5B8BYN7_9MICO</name>
<dbReference type="Pfam" id="PF00528">
    <property type="entry name" value="BPD_transp_1"/>
    <property type="match status" value="1"/>
</dbReference>
<feature type="transmembrane region" description="Helical" evidence="7">
    <location>
        <begin position="280"/>
        <end position="302"/>
    </location>
</feature>
<protein>
    <submittedName>
        <fullName evidence="9">ABC transporter permease</fullName>
    </submittedName>
</protein>